<dbReference type="PANTHER" id="PTHR28629:SF14">
    <property type="entry name" value="DIHYDROXYACETONE KINASE 1"/>
    <property type="match status" value="1"/>
</dbReference>
<evidence type="ECO:0000256" key="9">
    <source>
        <dbReference type="ARBA" id="ARBA00047974"/>
    </source>
</evidence>
<evidence type="ECO:0000256" key="3">
    <source>
        <dbReference type="ARBA" id="ARBA00008757"/>
    </source>
</evidence>
<comment type="catalytic activity">
    <reaction evidence="9">
        <text>D-glyceraldehyde + ATP = D-glyceraldehyde 3-phosphate + ADP + H(+)</text>
        <dbReference type="Rhea" id="RHEA:13941"/>
        <dbReference type="ChEBI" id="CHEBI:15378"/>
        <dbReference type="ChEBI" id="CHEBI:17378"/>
        <dbReference type="ChEBI" id="CHEBI:30616"/>
        <dbReference type="ChEBI" id="CHEBI:59776"/>
        <dbReference type="ChEBI" id="CHEBI:456216"/>
        <dbReference type="EC" id="2.7.1.28"/>
    </reaction>
</comment>
<feature type="domain" description="DhaK" evidence="15">
    <location>
        <begin position="9"/>
        <end position="356"/>
    </location>
</feature>
<evidence type="ECO:0000256" key="7">
    <source>
        <dbReference type="ARBA" id="ARBA00022798"/>
    </source>
</evidence>
<keyword evidence="17" id="KW-1185">Reference proteome</keyword>
<comment type="similarity">
    <text evidence="3">Belongs to the dihydroxyacetone kinase (DAK) family.</text>
</comment>
<evidence type="ECO:0000256" key="1">
    <source>
        <dbReference type="ARBA" id="ARBA00003264"/>
    </source>
</evidence>
<dbReference type="Proteomes" id="UP001320420">
    <property type="component" value="Unassembled WGS sequence"/>
</dbReference>
<dbReference type="Gene3D" id="1.25.40.340">
    <property type="match status" value="1"/>
</dbReference>
<organism evidence="16 17">
    <name type="scientific">Diatrype stigma</name>
    <dbReference type="NCBI Taxonomy" id="117547"/>
    <lineage>
        <taxon>Eukaryota</taxon>
        <taxon>Fungi</taxon>
        <taxon>Dikarya</taxon>
        <taxon>Ascomycota</taxon>
        <taxon>Pezizomycotina</taxon>
        <taxon>Sordariomycetes</taxon>
        <taxon>Xylariomycetidae</taxon>
        <taxon>Xylariales</taxon>
        <taxon>Diatrypaceae</taxon>
        <taxon>Diatrype</taxon>
    </lineage>
</organism>
<evidence type="ECO:0000256" key="11">
    <source>
        <dbReference type="PIRSR" id="PIRSR612734-1"/>
    </source>
</evidence>
<protein>
    <submittedName>
        <fullName evidence="16">Dihydroxyacetone kinase Dak1</fullName>
    </submittedName>
</protein>
<evidence type="ECO:0000259" key="14">
    <source>
        <dbReference type="PROSITE" id="PS51480"/>
    </source>
</evidence>
<dbReference type="InterPro" id="IPR004007">
    <property type="entry name" value="DhaL_dom"/>
</dbReference>
<keyword evidence="4" id="KW-0808">Transferase</keyword>
<evidence type="ECO:0000313" key="16">
    <source>
        <dbReference type="EMBL" id="KAK7751692.1"/>
    </source>
</evidence>
<dbReference type="GO" id="GO:0005524">
    <property type="term" value="F:ATP binding"/>
    <property type="evidence" value="ECO:0007669"/>
    <property type="project" value="UniProtKB-KW"/>
</dbReference>
<dbReference type="SUPFAM" id="SSF82549">
    <property type="entry name" value="DAK1/DegV-like"/>
    <property type="match status" value="1"/>
</dbReference>
<name>A0AAN9URJ7_9PEZI</name>
<dbReference type="GO" id="GO:0005829">
    <property type="term" value="C:cytosol"/>
    <property type="evidence" value="ECO:0007669"/>
    <property type="project" value="TreeGrafter"/>
</dbReference>
<dbReference type="InterPro" id="IPR012734">
    <property type="entry name" value="DhaK_ATP"/>
</dbReference>
<dbReference type="Pfam" id="PF02733">
    <property type="entry name" value="Dak1"/>
    <property type="match status" value="1"/>
</dbReference>
<reference evidence="16 17" key="1">
    <citation type="submission" date="2024-02" db="EMBL/GenBank/DDBJ databases">
        <title>De novo assembly and annotation of 12 fungi associated with fruit tree decline syndrome in Ontario, Canada.</title>
        <authorList>
            <person name="Sulman M."/>
            <person name="Ellouze W."/>
            <person name="Ilyukhin E."/>
        </authorList>
    </citation>
    <scope>NUCLEOTIDE SEQUENCE [LARGE SCALE GENOMIC DNA]</scope>
    <source>
        <strain evidence="16 17">M11/M66-122</strain>
    </source>
</reference>
<evidence type="ECO:0000256" key="10">
    <source>
        <dbReference type="ARBA" id="ARBA00048898"/>
    </source>
</evidence>
<dbReference type="FunFam" id="1.25.40.340:FF:000001">
    <property type="entry name" value="Dihydroxyacetone kinase 1"/>
    <property type="match status" value="1"/>
</dbReference>
<dbReference type="InterPro" id="IPR036117">
    <property type="entry name" value="DhaL_dom_sf"/>
</dbReference>
<evidence type="ECO:0000259" key="15">
    <source>
        <dbReference type="PROSITE" id="PS51481"/>
    </source>
</evidence>
<gene>
    <name evidence="16" type="primary">dak1</name>
    <name evidence="16" type="ORF">SLS62_006353</name>
</gene>
<evidence type="ECO:0000256" key="4">
    <source>
        <dbReference type="ARBA" id="ARBA00022679"/>
    </source>
</evidence>
<feature type="binding site" evidence="12">
    <location>
        <position position="114"/>
    </location>
    <ligand>
        <name>substrate</name>
    </ligand>
</feature>
<dbReference type="AlphaFoldDB" id="A0AAN9URJ7"/>
<keyword evidence="7" id="KW-0319">Glycerol metabolism</keyword>
<dbReference type="PROSITE" id="PS51481">
    <property type="entry name" value="DHAK"/>
    <property type="match status" value="1"/>
</dbReference>
<dbReference type="InterPro" id="IPR004006">
    <property type="entry name" value="DhaK_dom"/>
</dbReference>
<dbReference type="Gene3D" id="3.30.1180.20">
    <property type="entry name" value="Dihydroxyacetone kinase, domain 2"/>
    <property type="match status" value="1"/>
</dbReference>
<dbReference type="SMART" id="SM01120">
    <property type="entry name" value="Dak2"/>
    <property type="match status" value="1"/>
</dbReference>
<keyword evidence="6 16" id="KW-0418">Kinase</keyword>
<keyword evidence="5" id="KW-0547">Nucleotide-binding</keyword>
<evidence type="ECO:0000256" key="2">
    <source>
        <dbReference type="ARBA" id="ARBA00004778"/>
    </source>
</evidence>
<dbReference type="GO" id="GO:0004371">
    <property type="term" value="F:glycerone kinase activity"/>
    <property type="evidence" value="ECO:0007669"/>
    <property type="project" value="UniProtKB-EC"/>
</dbReference>
<dbReference type="NCBIfam" id="TIGR02361">
    <property type="entry name" value="dak_ATP"/>
    <property type="match status" value="1"/>
</dbReference>
<dbReference type="Pfam" id="PF02734">
    <property type="entry name" value="Dak2"/>
    <property type="match status" value="1"/>
</dbReference>
<dbReference type="Gene3D" id="3.40.50.10440">
    <property type="entry name" value="Dihydroxyacetone kinase, domain 1"/>
    <property type="match status" value="1"/>
</dbReference>
<dbReference type="EMBL" id="JAKJXP020000046">
    <property type="protein sequence ID" value="KAK7751692.1"/>
    <property type="molecule type" value="Genomic_DNA"/>
</dbReference>
<keyword evidence="8" id="KW-0067">ATP-binding</keyword>
<dbReference type="FunFam" id="3.40.50.10440:FF:000002">
    <property type="entry name" value="Dihydroxyacetone kinase"/>
    <property type="match status" value="1"/>
</dbReference>
<evidence type="ECO:0000256" key="5">
    <source>
        <dbReference type="ARBA" id="ARBA00022741"/>
    </source>
</evidence>
<dbReference type="FunFam" id="3.30.1180.20:FF:000001">
    <property type="entry name" value="Dihydroxyacetone kinase 1"/>
    <property type="match status" value="1"/>
</dbReference>
<dbReference type="SUPFAM" id="SSF101473">
    <property type="entry name" value="DhaL-like"/>
    <property type="match status" value="1"/>
</dbReference>
<proteinExistence type="inferred from homology"/>
<sequence>MSNKHFINDPTALVNAALQSLTLTNPSVALDAENKIVYRRPDSSGSSPQVSIISGGGSGHEPSFGAFVGRGLLAAAVAGTIFASPSTAQIRKAIASRVDARAGVLVVVMNYTGDVLNFGVAVERAKATAADPNLRVEMLVVGDDVGVGRAKGGKVGRRGIAGTVLVQKIAGALAARGAGLDDVYKVARLAANNLVSVGASLEHVHVPGRDPDLAAAVAADSLALGEVEIGMGIHNEAGSGRAVVALPALVTTMLAQLLDPEDADRAFLRVNSNEVVLLVNNLGGVSALELGGITTEVVRQLEATWGIRPVRILAGTYMTSLNGLGFSITLLNVVNTDIGGPSMVQLLDDPCEATGWSAPISKETWEARNTATREDAVHAGDEIQPSGLKFDAATLKTSLASGLRAIIAAEPEVTRYDTVVGDGDCGIGLKRGAEAVLKHLESTPPTGDAVVDVAQILPVVETAMDGTSGALFSIFLSALVHSLRESGSGDASPQVWAAALKRSCDALAKYTPARPGDRTLVDALYPFVEELGNTGDIKKAAEASKNAALGTKGMKASLGRAVYVGGSGFEEVPDPGAWGLACFFLGLAGLRAVAGSKTEAGSKAEGSSKAEAGPTAEAVPKAEAGPKAEVGSKAEEEDWEAI</sequence>
<feature type="domain" description="DhaL" evidence="14">
    <location>
        <begin position="393"/>
        <end position="589"/>
    </location>
</feature>
<feature type="region of interest" description="Disordered" evidence="13">
    <location>
        <begin position="598"/>
        <end position="642"/>
    </location>
</feature>
<dbReference type="InterPro" id="IPR050861">
    <property type="entry name" value="Dihydroxyacetone_Kinase"/>
</dbReference>
<evidence type="ECO:0000313" key="17">
    <source>
        <dbReference type="Proteomes" id="UP001320420"/>
    </source>
</evidence>
<evidence type="ECO:0000256" key="13">
    <source>
        <dbReference type="SAM" id="MobiDB-lite"/>
    </source>
</evidence>
<dbReference type="PROSITE" id="PS51480">
    <property type="entry name" value="DHAL"/>
    <property type="match status" value="1"/>
</dbReference>
<comment type="catalytic activity">
    <reaction evidence="10">
        <text>dihydroxyacetone + ATP = dihydroxyacetone phosphate + ADP + H(+)</text>
        <dbReference type="Rhea" id="RHEA:15773"/>
        <dbReference type="ChEBI" id="CHEBI:15378"/>
        <dbReference type="ChEBI" id="CHEBI:16016"/>
        <dbReference type="ChEBI" id="CHEBI:30616"/>
        <dbReference type="ChEBI" id="CHEBI:57642"/>
        <dbReference type="ChEBI" id="CHEBI:456216"/>
        <dbReference type="EC" id="2.7.1.29"/>
    </reaction>
</comment>
<accession>A0AAN9URJ7</accession>
<dbReference type="GO" id="GO:0050354">
    <property type="term" value="F:triokinase activity"/>
    <property type="evidence" value="ECO:0007669"/>
    <property type="project" value="UniProtKB-EC"/>
</dbReference>
<evidence type="ECO:0000256" key="8">
    <source>
        <dbReference type="ARBA" id="ARBA00022840"/>
    </source>
</evidence>
<evidence type="ECO:0000256" key="12">
    <source>
        <dbReference type="PIRSR" id="PIRSR612734-2"/>
    </source>
</evidence>
<feature type="compositionally biased region" description="Basic and acidic residues" evidence="13">
    <location>
        <begin position="624"/>
        <end position="634"/>
    </location>
</feature>
<feature type="active site" description="Tele-hemiaminal-histidine intermediate" evidence="11">
    <location>
        <position position="234"/>
    </location>
</feature>
<comment type="caution">
    <text evidence="16">The sequence shown here is derived from an EMBL/GenBank/DDBJ whole genome shotgun (WGS) entry which is preliminary data.</text>
</comment>
<comment type="pathway">
    <text evidence="2">Polyol metabolism; glycerol fermentation; glycerone phosphate from glycerol (oxidative route): step 2/2.</text>
</comment>
<feature type="binding site" evidence="12">
    <location>
        <begin position="57"/>
        <end position="60"/>
    </location>
    <ligand>
        <name>substrate</name>
    </ligand>
</feature>
<dbReference type="PANTHER" id="PTHR28629">
    <property type="entry name" value="TRIOKINASE/FMN CYCLASE"/>
    <property type="match status" value="1"/>
</dbReference>
<dbReference type="GO" id="GO:0019563">
    <property type="term" value="P:glycerol catabolic process"/>
    <property type="evidence" value="ECO:0007669"/>
    <property type="project" value="TreeGrafter"/>
</dbReference>
<comment type="function">
    <text evidence="1">Catalyzes both the phosphorylation of dihydroxyacetone and of glyceraldehyde.</text>
</comment>
<evidence type="ECO:0000256" key="6">
    <source>
        <dbReference type="ARBA" id="ARBA00022777"/>
    </source>
</evidence>